<dbReference type="Proteomes" id="UP000825051">
    <property type="component" value="Chromosome"/>
</dbReference>
<name>A0A8F9XMF6_9BACT</name>
<organism evidence="1 2">
    <name type="scientific">Horticoccus luteus</name>
    <dbReference type="NCBI Taxonomy" id="2862869"/>
    <lineage>
        <taxon>Bacteria</taxon>
        <taxon>Pseudomonadati</taxon>
        <taxon>Verrucomicrobiota</taxon>
        <taxon>Opitutia</taxon>
        <taxon>Opitutales</taxon>
        <taxon>Opitutaceae</taxon>
        <taxon>Horticoccus</taxon>
    </lineage>
</organism>
<dbReference type="AlphaFoldDB" id="A0A8F9XMF6"/>
<evidence type="ECO:0000313" key="1">
    <source>
        <dbReference type="EMBL" id="QYM79989.1"/>
    </source>
</evidence>
<evidence type="ECO:0008006" key="3">
    <source>
        <dbReference type="Google" id="ProtNLM"/>
    </source>
</evidence>
<protein>
    <recommendedName>
        <fullName evidence="3">YtkA-like domain-containing protein</fullName>
    </recommendedName>
</protein>
<dbReference type="KEGG" id="ole:K0B96_05060"/>
<sequence length="306" mass="33370">MAILTRSLDGAAWRQIGLLSLGAVAVFVGFRLLPTGTNLSHADFQVPGGNSIEFCDPANPQFIPVVAVRSPVTLTLTTAEKPMAGKTVDASVVLRTAEGKIIEPVDLLVAHTRKLHLMVIDPSLTDYQHVHPESGPKGEWNFQFTPRYAGLYRIFADFTPAATSRGLYANVDVAVGGHAPVASPPPPGLWQASVDGYAFRLTPAKLPIVAREVVDLKLTITREDGRPVDLEPIMDAFAHLVAFNDTRSGFAHLHPKETDLSKPPDAMHPTLTFRIKIPESGRYVIWAQIIAGGQQRFAPFWFDVQP</sequence>
<accession>A0A8F9XMF6</accession>
<dbReference type="RefSeq" id="WP_220164520.1">
    <property type="nucleotide sequence ID" value="NZ_CP080507.1"/>
</dbReference>
<evidence type="ECO:0000313" key="2">
    <source>
        <dbReference type="Proteomes" id="UP000825051"/>
    </source>
</evidence>
<proteinExistence type="predicted"/>
<dbReference type="EMBL" id="CP080507">
    <property type="protein sequence ID" value="QYM79989.1"/>
    <property type="molecule type" value="Genomic_DNA"/>
</dbReference>
<keyword evidence="2" id="KW-1185">Reference proteome</keyword>
<gene>
    <name evidence="1" type="ORF">K0B96_05060</name>
</gene>
<reference evidence="1" key="1">
    <citation type="submission" date="2021-08" db="EMBL/GenBank/DDBJ databases">
        <title>Genome of a novel bacterium of the phylum Verrucomicrobia, Oleiharenicola sp. KSB-15.</title>
        <authorList>
            <person name="Chung J.-H."/>
            <person name="Ahn J.-H."/>
            <person name="Yoon Y."/>
            <person name="Kim D.-Y."/>
            <person name="An S.-H."/>
            <person name="Park I."/>
            <person name="Yeon J."/>
        </authorList>
    </citation>
    <scope>NUCLEOTIDE SEQUENCE</scope>
    <source>
        <strain evidence="1">KSB-15</strain>
    </source>
</reference>